<dbReference type="GO" id="GO:0005886">
    <property type="term" value="C:plasma membrane"/>
    <property type="evidence" value="ECO:0007669"/>
    <property type="project" value="UniProtKB-SubCell"/>
</dbReference>
<evidence type="ECO:0000256" key="10">
    <source>
        <dbReference type="ARBA" id="ARBA00023235"/>
    </source>
</evidence>
<evidence type="ECO:0000256" key="4">
    <source>
        <dbReference type="ARBA" id="ARBA00006071"/>
    </source>
</evidence>
<protein>
    <recommendedName>
        <fullName evidence="12">Foldase protein PrsA</fullName>
        <ecNumber evidence="12">5.2.1.8</ecNumber>
    </recommendedName>
</protein>
<evidence type="ECO:0000256" key="2">
    <source>
        <dbReference type="ARBA" id="ARBA00003828"/>
    </source>
</evidence>
<dbReference type="InterPro" id="IPR000297">
    <property type="entry name" value="PPIase_PpiC"/>
</dbReference>
<dbReference type="EMBL" id="VUNP01000005">
    <property type="protein sequence ID" value="MST53202.1"/>
    <property type="molecule type" value="Genomic_DNA"/>
</dbReference>
<dbReference type="SUPFAM" id="SSF54534">
    <property type="entry name" value="FKBP-like"/>
    <property type="match status" value="1"/>
</dbReference>
<sequence>MANNENSGFKKVIQSTAFKGISIAVASALIGAGITYLATNNNSENKALVTMKGDTITVSDFYNAAKDSSSSKQTMLNLILSRVFEEQYGDKVSSEDVDKAYDKTAESYGSSFSSALANAGLTADTYKQQIRTSMLVEYAVKQAAKKELTTKNYEKAYKDYQPDTTAVVIALDDEEKANSVHDQATADGADFDTIAKDNTTAKKTEYTFNSASTDLPESVMEAAFNQDEGSVSDVIKVMDTSTYSYKYYIVKTTKKTEKDSNWKTYKKELKKIIMAQYQNDTNFQNQVIADTLEKANVKIKDNSFASILSQYATSSSSSTSKSLSSSDSSSESSSSESESSSSEATSASEEASTTESSSNE</sequence>
<keyword evidence="11" id="KW-0449">Lipoprotein</keyword>
<comment type="catalytic activity">
    <reaction evidence="1 12">
        <text>[protein]-peptidylproline (omega=180) = [protein]-peptidylproline (omega=0)</text>
        <dbReference type="Rhea" id="RHEA:16237"/>
        <dbReference type="Rhea" id="RHEA-COMP:10747"/>
        <dbReference type="Rhea" id="RHEA-COMP:10748"/>
        <dbReference type="ChEBI" id="CHEBI:83833"/>
        <dbReference type="ChEBI" id="CHEBI:83834"/>
        <dbReference type="EC" id="5.2.1.8"/>
    </reaction>
</comment>
<dbReference type="GO" id="GO:0003755">
    <property type="term" value="F:peptidyl-prolyl cis-trans isomerase activity"/>
    <property type="evidence" value="ECO:0007669"/>
    <property type="project" value="UniProtKB-UniRule"/>
</dbReference>
<comment type="similarity">
    <text evidence="4 12">Belongs to the PrsA family.</text>
</comment>
<dbReference type="OrthoDB" id="2194386at2"/>
<dbReference type="Gene3D" id="3.10.50.40">
    <property type="match status" value="1"/>
</dbReference>
<comment type="subcellular location">
    <subcellularLocation>
        <location evidence="3">Cell membrane</location>
        <topology evidence="3">Lipid-anchor</topology>
    </subcellularLocation>
</comment>
<dbReference type="InterPro" id="IPR050245">
    <property type="entry name" value="PrsA_foldase"/>
</dbReference>
<organism evidence="16 17">
    <name type="scientific">Streptococcus alactolyticus</name>
    <dbReference type="NCBI Taxonomy" id="29389"/>
    <lineage>
        <taxon>Bacteria</taxon>
        <taxon>Bacillati</taxon>
        <taxon>Bacillota</taxon>
        <taxon>Bacilli</taxon>
        <taxon>Lactobacillales</taxon>
        <taxon>Streptococcaceae</taxon>
        <taxon>Streptococcus</taxon>
    </lineage>
</organism>
<dbReference type="RefSeq" id="WP_154454410.1">
    <property type="nucleotide sequence ID" value="NZ_VUNP01000005.1"/>
</dbReference>
<evidence type="ECO:0000256" key="12">
    <source>
        <dbReference type="HAMAP-Rule" id="MF_01145"/>
    </source>
</evidence>
<accession>A0A6N7X4N4</accession>
<dbReference type="Gene3D" id="1.10.4030.10">
    <property type="entry name" value="Porin chaperone SurA, peptide-binding domain"/>
    <property type="match status" value="1"/>
</dbReference>
<dbReference type="Proteomes" id="UP000471052">
    <property type="component" value="Unassembled WGS sequence"/>
</dbReference>
<evidence type="ECO:0000313" key="17">
    <source>
        <dbReference type="Proteomes" id="UP000471052"/>
    </source>
</evidence>
<keyword evidence="7 12" id="KW-0697">Rotamase</keyword>
<feature type="region of interest" description="Disordered" evidence="13">
    <location>
        <begin position="312"/>
        <end position="360"/>
    </location>
</feature>
<evidence type="ECO:0000313" key="16">
    <source>
        <dbReference type="EMBL" id="MST53202.1"/>
    </source>
</evidence>
<keyword evidence="5 12" id="KW-1003">Cell membrane</keyword>
<keyword evidence="14" id="KW-1133">Transmembrane helix</keyword>
<evidence type="ECO:0000256" key="1">
    <source>
        <dbReference type="ARBA" id="ARBA00000971"/>
    </source>
</evidence>
<dbReference type="GO" id="GO:0006457">
    <property type="term" value="P:protein folding"/>
    <property type="evidence" value="ECO:0007669"/>
    <property type="project" value="UniProtKB-UniRule"/>
</dbReference>
<dbReference type="AlphaFoldDB" id="A0A6N7X4N4"/>
<name>A0A6N7X4N4_STRAY</name>
<dbReference type="Pfam" id="PF13145">
    <property type="entry name" value="Rotamase_2"/>
    <property type="match status" value="1"/>
</dbReference>
<evidence type="ECO:0000259" key="15">
    <source>
        <dbReference type="Pfam" id="PF13145"/>
    </source>
</evidence>
<evidence type="ECO:0000256" key="9">
    <source>
        <dbReference type="ARBA" id="ARBA00023139"/>
    </source>
</evidence>
<keyword evidence="8 12" id="KW-0472">Membrane</keyword>
<dbReference type="SUPFAM" id="SSF109998">
    <property type="entry name" value="Triger factor/SurA peptide-binding domain-like"/>
    <property type="match status" value="1"/>
</dbReference>
<dbReference type="InterPro" id="IPR027304">
    <property type="entry name" value="Trigger_fact/SurA_dom_sf"/>
</dbReference>
<keyword evidence="10 12" id="KW-0413">Isomerase</keyword>
<gene>
    <name evidence="12" type="primary">prsA</name>
    <name evidence="16" type="ORF">FYJ82_01900</name>
</gene>
<evidence type="ECO:0000256" key="11">
    <source>
        <dbReference type="ARBA" id="ARBA00023288"/>
    </source>
</evidence>
<dbReference type="EC" id="5.2.1.8" evidence="12"/>
<evidence type="ECO:0000256" key="6">
    <source>
        <dbReference type="ARBA" id="ARBA00022729"/>
    </source>
</evidence>
<proteinExistence type="inferred from homology"/>
<feature type="transmembrane region" description="Helical" evidence="14">
    <location>
        <begin position="20"/>
        <end position="38"/>
    </location>
</feature>
<evidence type="ECO:0000256" key="13">
    <source>
        <dbReference type="SAM" id="MobiDB-lite"/>
    </source>
</evidence>
<evidence type="ECO:0000256" key="8">
    <source>
        <dbReference type="ARBA" id="ARBA00023136"/>
    </source>
</evidence>
<reference evidence="16 17" key="1">
    <citation type="submission" date="2019-08" db="EMBL/GenBank/DDBJ databases">
        <title>In-depth cultivation of the pig gut microbiome towards novel bacterial diversity and tailored functional studies.</title>
        <authorList>
            <person name="Wylensek D."/>
            <person name="Hitch T.C.A."/>
            <person name="Clavel T."/>
        </authorList>
    </citation>
    <scope>NUCLEOTIDE SEQUENCE [LARGE SCALE GENOMIC DNA]</scope>
    <source>
        <strain evidence="16 17">BL-178-WT-3A</strain>
    </source>
</reference>
<feature type="domain" description="PpiC" evidence="15">
    <location>
        <begin position="153"/>
        <end position="258"/>
    </location>
</feature>
<dbReference type="PANTHER" id="PTHR47245:SF1">
    <property type="entry name" value="FOLDASE PROTEIN PRSA"/>
    <property type="match status" value="1"/>
</dbReference>
<keyword evidence="9" id="KW-0564">Palmitate</keyword>
<evidence type="ECO:0000256" key="14">
    <source>
        <dbReference type="SAM" id="Phobius"/>
    </source>
</evidence>
<dbReference type="HAMAP" id="MF_01145">
    <property type="entry name" value="Foldase_PrsA"/>
    <property type="match status" value="1"/>
</dbReference>
<dbReference type="InterPro" id="IPR023059">
    <property type="entry name" value="Foldase_PrsA"/>
</dbReference>
<evidence type="ECO:0000256" key="7">
    <source>
        <dbReference type="ARBA" id="ARBA00023110"/>
    </source>
</evidence>
<evidence type="ECO:0000256" key="5">
    <source>
        <dbReference type="ARBA" id="ARBA00022475"/>
    </source>
</evidence>
<evidence type="ECO:0000256" key="3">
    <source>
        <dbReference type="ARBA" id="ARBA00004193"/>
    </source>
</evidence>
<dbReference type="InterPro" id="IPR046357">
    <property type="entry name" value="PPIase_dom_sf"/>
</dbReference>
<comment type="function">
    <text evidence="2 12">Plays a major role in protein secretion by helping the post-translocational extracellular folding of several secreted proteins.</text>
</comment>
<keyword evidence="6 12" id="KW-0732">Signal</keyword>
<dbReference type="PANTHER" id="PTHR47245">
    <property type="entry name" value="PEPTIDYLPROLYL ISOMERASE"/>
    <property type="match status" value="1"/>
</dbReference>
<comment type="caution">
    <text evidence="16">The sequence shown here is derived from an EMBL/GenBank/DDBJ whole genome shotgun (WGS) entry which is preliminary data.</text>
</comment>
<keyword evidence="14" id="KW-0812">Transmembrane</keyword>